<dbReference type="Pfam" id="PF09907">
    <property type="entry name" value="HigB_toxin"/>
    <property type="match status" value="1"/>
</dbReference>
<gene>
    <name evidence="1" type="ORF">SAMN05216178_0844</name>
</gene>
<accession>A0A1H4JWV9</accession>
<evidence type="ECO:0000313" key="2">
    <source>
        <dbReference type="Proteomes" id="UP000198982"/>
    </source>
</evidence>
<dbReference type="Proteomes" id="UP000198982">
    <property type="component" value="Unassembled WGS sequence"/>
</dbReference>
<keyword evidence="2" id="KW-1185">Reference proteome</keyword>
<dbReference type="EMBL" id="FNTJ01000001">
    <property type="protein sequence ID" value="SEB50790.1"/>
    <property type="molecule type" value="Genomic_DNA"/>
</dbReference>
<organism evidence="1 2">
    <name type="scientific">Pseudomonas saponiphila</name>
    <dbReference type="NCBI Taxonomy" id="556534"/>
    <lineage>
        <taxon>Bacteria</taxon>
        <taxon>Pseudomonadati</taxon>
        <taxon>Pseudomonadota</taxon>
        <taxon>Gammaproteobacteria</taxon>
        <taxon>Pseudomonadales</taxon>
        <taxon>Pseudomonadaceae</taxon>
        <taxon>Pseudomonas</taxon>
    </lineage>
</organism>
<dbReference type="GO" id="GO:0004519">
    <property type="term" value="F:endonuclease activity"/>
    <property type="evidence" value="ECO:0007669"/>
    <property type="project" value="InterPro"/>
</dbReference>
<dbReference type="InterPro" id="IPR018669">
    <property type="entry name" value="Toxin_HigB"/>
</dbReference>
<dbReference type="GO" id="GO:0110001">
    <property type="term" value="C:toxin-antitoxin complex"/>
    <property type="evidence" value="ECO:0007669"/>
    <property type="project" value="InterPro"/>
</dbReference>
<proteinExistence type="predicted"/>
<dbReference type="RefSeq" id="WP_092310240.1">
    <property type="nucleotide sequence ID" value="NZ_FNTJ01000001.1"/>
</dbReference>
<reference evidence="2" key="1">
    <citation type="submission" date="2016-10" db="EMBL/GenBank/DDBJ databases">
        <authorList>
            <person name="Varghese N."/>
            <person name="Submissions S."/>
        </authorList>
    </citation>
    <scope>NUCLEOTIDE SEQUENCE [LARGE SCALE GENOMIC DNA]</scope>
    <source>
        <strain evidence="2">DSM 9751</strain>
    </source>
</reference>
<name>A0A1H4JWV9_9PSED</name>
<sequence>MRIIAVSQLKAFWAKYPDAEQPLLAWVDEAKKAEWSNPAQIKDQYRNASILKSRRVVFNIKGNEYRLVVAVAYRFGALYIKFVGTHQQYDAIDADSVDMEYPI</sequence>
<evidence type="ECO:0000313" key="1">
    <source>
        <dbReference type="EMBL" id="SEB50790.1"/>
    </source>
</evidence>
<protein>
    <submittedName>
        <fullName evidence="1">mRNA interferase HigB</fullName>
    </submittedName>
</protein>
<dbReference type="AlphaFoldDB" id="A0A1H4JWV9"/>
<dbReference type="GO" id="GO:0003723">
    <property type="term" value="F:RNA binding"/>
    <property type="evidence" value="ECO:0007669"/>
    <property type="project" value="InterPro"/>
</dbReference>